<evidence type="ECO:0000313" key="1">
    <source>
        <dbReference type="EMBL" id="KIJ95902.1"/>
    </source>
</evidence>
<proteinExistence type="predicted"/>
<reference evidence="2" key="2">
    <citation type="submission" date="2015-01" db="EMBL/GenBank/DDBJ databases">
        <title>Evolutionary Origins and Diversification of the Mycorrhizal Mutualists.</title>
        <authorList>
            <consortium name="DOE Joint Genome Institute"/>
            <consortium name="Mycorrhizal Genomics Consortium"/>
            <person name="Kohler A."/>
            <person name="Kuo A."/>
            <person name="Nagy L.G."/>
            <person name="Floudas D."/>
            <person name="Copeland A."/>
            <person name="Barry K.W."/>
            <person name="Cichocki N."/>
            <person name="Veneault-Fourrey C."/>
            <person name="LaButti K."/>
            <person name="Lindquist E.A."/>
            <person name="Lipzen A."/>
            <person name="Lundell T."/>
            <person name="Morin E."/>
            <person name="Murat C."/>
            <person name="Riley R."/>
            <person name="Ohm R."/>
            <person name="Sun H."/>
            <person name="Tunlid A."/>
            <person name="Henrissat B."/>
            <person name="Grigoriev I.V."/>
            <person name="Hibbett D.S."/>
            <person name="Martin F."/>
        </authorList>
    </citation>
    <scope>NUCLEOTIDE SEQUENCE [LARGE SCALE GENOMIC DNA]</scope>
    <source>
        <strain evidence="2">LaAM-08-1</strain>
    </source>
</reference>
<gene>
    <name evidence="1" type="ORF">K443DRAFT_682677</name>
</gene>
<protein>
    <submittedName>
        <fullName evidence="1">Uncharacterized protein</fullName>
    </submittedName>
</protein>
<dbReference type="AlphaFoldDB" id="A0A0C9XIB1"/>
<organism evidence="1 2">
    <name type="scientific">Laccaria amethystina LaAM-08-1</name>
    <dbReference type="NCBI Taxonomy" id="1095629"/>
    <lineage>
        <taxon>Eukaryota</taxon>
        <taxon>Fungi</taxon>
        <taxon>Dikarya</taxon>
        <taxon>Basidiomycota</taxon>
        <taxon>Agaricomycotina</taxon>
        <taxon>Agaricomycetes</taxon>
        <taxon>Agaricomycetidae</taxon>
        <taxon>Agaricales</taxon>
        <taxon>Agaricineae</taxon>
        <taxon>Hydnangiaceae</taxon>
        <taxon>Laccaria</taxon>
    </lineage>
</organism>
<name>A0A0C9XIB1_9AGAR</name>
<keyword evidence="2" id="KW-1185">Reference proteome</keyword>
<dbReference type="HOGENOM" id="CLU_3050660_0_0_1"/>
<dbReference type="Proteomes" id="UP000054477">
    <property type="component" value="Unassembled WGS sequence"/>
</dbReference>
<dbReference type="EMBL" id="KN838739">
    <property type="protein sequence ID" value="KIJ95902.1"/>
    <property type="molecule type" value="Genomic_DNA"/>
</dbReference>
<reference evidence="1 2" key="1">
    <citation type="submission" date="2014-04" db="EMBL/GenBank/DDBJ databases">
        <authorList>
            <consortium name="DOE Joint Genome Institute"/>
            <person name="Kuo A."/>
            <person name="Kohler A."/>
            <person name="Nagy L.G."/>
            <person name="Floudas D."/>
            <person name="Copeland A."/>
            <person name="Barry K.W."/>
            <person name="Cichocki N."/>
            <person name="Veneault-Fourrey C."/>
            <person name="LaButti K."/>
            <person name="Lindquist E.A."/>
            <person name="Lipzen A."/>
            <person name="Lundell T."/>
            <person name="Morin E."/>
            <person name="Murat C."/>
            <person name="Sun H."/>
            <person name="Tunlid A."/>
            <person name="Henrissat B."/>
            <person name="Grigoriev I.V."/>
            <person name="Hibbett D.S."/>
            <person name="Martin F."/>
            <person name="Nordberg H.P."/>
            <person name="Cantor M.N."/>
            <person name="Hua S.X."/>
        </authorList>
    </citation>
    <scope>NUCLEOTIDE SEQUENCE [LARGE SCALE GENOMIC DNA]</scope>
    <source>
        <strain evidence="1 2">LaAM-08-1</strain>
    </source>
</reference>
<evidence type="ECO:0000313" key="2">
    <source>
        <dbReference type="Proteomes" id="UP000054477"/>
    </source>
</evidence>
<sequence length="54" mass="6102">MAYGEHRPIIGKRLIVIERTFKLQSYSVLGSRASAIALRVDKGKERSLHAIYVC</sequence>
<accession>A0A0C9XIB1</accession>